<dbReference type="Gene3D" id="1.10.490.50">
    <property type="entry name" value="Antibiotic binding domain of TipA-like multidrug resistance regulators"/>
    <property type="match status" value="1"/>
</dbReference>
<feature type="domain" description="HTH merR-type" evidence="5">
    <location>
        <begin position="2"/>
        <end position="71"/>
    </location>
</feature>
<dbReference type="InterPro" id="IPR012925">
    <property type="entry name" value="TipAS_dom"/>
</dbReference>
<dbReference type="Proteomes" id="UP001597347">
    <property type="component" value="Unassembled WGS sequence"/>
</dbReference>
<evidence type="ECO:0000256" key="3">
    <source>
        <dbReference type="ARBA" id="ARBA00023159"/>
    </source>
</evidence>
<protein>
    <submittedName>
        <fullName evidence="6">MerR family transcriptional regulator</fullName>
    </submittedName>
</protein>
<dbReference type="PROSITE" id="PS50937">
    <property type="entry name" value="HTH_MERR_2"/>
    <property type="match status" value="1"/>
</dbReference>
<dbReference type="PANTHER" id="PTHR30204">
    <property type="entry name" value="REDOX-CYCLING DRUG-SENSING TRANSCRIPTIONAL ACTIVATOR SOXR"/>
    <property type="match status" value="1"/>
</dbReference>
<dbReference type="PANTHER" id="PTHR30204:SF90">
    <property type="entry name" value="HTH-TYPE TRANSCRIPTIONAL ACTIVATOR MTA"/>
    <property type="match status" value="1"/>
</dbReference>
<dbReference type="InterPro" id="IPR047057">
    <property type="entry name" value="MerR_fam"/>
</dbReference>
<keyword evidence="1" id="KW-0805">Transcription regulation</keyword>
<dbReference type="RefSeq" id="WP_377935401.1">
    <property type="nucleotide sequence ID" value="NZ_JBHUEA010000019.1"/>
</dbReference>
<evidence type="ECO:0000313" key="6">
    <source>
        <dbReference type="EMBL" id="MFD1722366.1"/>
    </source>
</evidence>
<dbReference type="PRINTS" id="PR00040">
    <property type="entry name" value="HTHMERR"/>
</dbReference>
<keyword evidence="3" id="KW-0010">Activator</keyword>
<gene>
    <name evidence="6" type="ORF">ACFSBI_12475</name>
</gene>
<dbReference type="SUPFAM" id="SSF46955">
    <property type="entry name" value="Putative DNA-binding domain"/>
    <property type="match status" value="1"/>
</dbReference>
<reference evidence="7" key="1">
    <citation type="journal article" date="2019" name="Int. J. Syst. Evol. Microbiol.">
        <title>The Global Catalogue of Microorganisms (GCM) 10K type strain sequencing project: providing services to taxonomists for standard genome sequencing and annotation.</title>
        <authorList>
            <consortium name="The Broad Institute Genomics Platform"/>
            <consortium name="The Broad Institute Genome Sequencing Center for Infectious Disease"/>
            <person name="Wu L."/>
            <person name="Ma J."/>
        </authorList>
    </citation>
    <scope>NUCLEOTIDE SEQUENCE [LARGE SCALE GENOMIC DNA]</scope>
    <source>
        <strain evidence="7">CGMCC 1.12471</strain>
    </source>
</reference>
<dbReference type="Pfam" id="PF07739">
    <property type="entry name" value="TipAS"/>
    <property type="match status" value="1"/>
</dbReference>
<dbReference type="SUPFAM" id="SSF89082">
    <property type="entry name" value="Antibiotic binding domain of TipA-like multidrug resistance regulators"/>
    <property type="match status" value="1"/>
</dbReference>
<organism evidence="6 7">
    <name type="scientific">Amnibacterium endophyticum</name>
    <dbReference type="NCBI Taxonomy" id="2109337"/>
    <lineage>
        <taxon>Bacteria</taxon>
        <taxon>Bacillati</taxon>
        <taxon>Actinomycetota</taxon>
        <taxon>Actinomycetes</taxon>
        <taxon>Micrococcales</taxon>
        <taxon>Microbacteriaceae</taxon>
        <taxon>Amnibacterium</taxon>
    </lineage>
</organism>
<evidence type="ECO:0000256" key="4">
    <source>
        <dbReference type="ARBA" id="ARBA00023163"/>
    </source>
</evidence>
<name>A0ABW4LJK0_9MICO</name>
<dbReference type="CDD" id="cd01106">
    <property type="entry name" value="HTH_TipAL-Mta"/>
    <property type="match status" value="1"/>
</dbReference>
<evidence type="ECO:0000256" key="2">
    <source>
        <dbReference type="ARBA" id="ARBA00023125"/>
    </source>
</evidence>
<comment type="caution">
    <text evidence="6">The sequence shown here is derived from an EMBL/GenBank/DDBJ whole genome shotgun (WGS) entry which is preliminary data.</text>
</comment>
<evidence type="ECO:0000259" key="5">
    <source>
        <dbReference type="PROSITE" id="PS50937"/>
    </source>
</evidence>
<evidence type="ECO:0000313" key="7">
    <source>
        <dbReference type="Proteomes" id="UP001597347"/>
    </source>
</evidence>
<keyword evidence="4" id="KW-0804">Transcription</keyword>
<dbReference type="InterPro" id="IPR036244">
    <property type="entry name" value="TipA-like_antibiotic-bd"/>
</dbReference>
<dbReference type="EMBL" id="JBHUEA010000019">
    <property type="protein sequence ID" value="MFD1722366.1"/>
    <property type="molecule type" value="Genomic_DNA"/>
</dbReference>
<keyword evidence="2" id="KW-0238">DNA-binding</keyword>
<dbReference type="SMART" id="SM00422">
    <property type="entry name" value="HTH_MERR"/>
    <property type="match status" value="1"/>
</dbReference>
<dbReference type="Pfam" id="PF13411">
    <property type="entry name" value="MerR_1"/>
    <property type="match status" value="1"/>
</dbReference>
<dbReference type="InterPro" id="IPR009061">
    <property type="entry name" value="DNA-bd_dom_put_sf"/>
</dbReference>
<evidence type="ECO:0000256" key="1">
    <source>
        <dbReference type="ARBA" id="ARBA00023015"/>
    </source>
</evidence>
<proteinExistence type="predicted"/>
<sequence>MVWTIVEVARASGMTSRTLRHYDAIGLLRPAGVGVNGYREYGQDELLRLQQILVLRELGLPLEEIRKVLDAQRDRVTALREHHDRLVAERDRLTIVAATVARTIADLERNEGRTAMTINRPENLFEGFDHRRYAEEARERWPEEAASSEQYAAGMSTEETVARQREWTAQMVRVAELRAAGAAPSDERVQAEIQAVYDGILPMWTPNAAAFKGLGATYVDDPRFTSTFDRVSPGLAGFYRDAMTVFADTHLT</sequence>
<keyword evidence="7" id="KW-1185">Reference proteome</keyword>
<accession>A0ABW4LJK0</accession>
<dbReference type="InterPro" id="IPR000551">
    <property type="entry name" value="MerR-type_HTH_dom"/>
</dbReference>
<dbReference type="Gene3D" id="1.10.1660.10">
    <property type="match status" value="1"/>
</dbReference>